<protein>
    <recommendedName>
        <fullName evidence="2">Cytochrome C Planctomycete-type domain-containing protein</fullName>
    </recommendedName>
</protein>
<dbReference type="Gene3D" id="2.60.120.260">
    <property type="entry name" value="Galactose-binding domain-like"/>
    <property type="match status" value="1"/>
</dbReference>
<dbReference type="AlphaFoldDB" id="A0A7X2ZTE8"/>
<gene>
    <name evidence="3" type="ORF">D9O36_09355</name>
</gene>
<dbReference type="Proteomes" id="UP000540519">
    <property type="component" value="Unassembled WGS sequence"/>
</dbReference>
<feature type="transmembrane region" description="Helical" evidence="1">
    <location>
        <begin position="7"/>
        <end position="25"/>
    </location>
</feature>
<keyword evidence="4" id="KW-1185">Reference proteome</keyword>
<dbReference type="OrthoDB" id="1099022at2"/>
<dbReference type="EMBL" id="RCNR01000014">
    <property type="protein sequence ID" value="MUH36047.1"/>
    <property type="molecule type" value="Genomic_DNA"/>
</dbReference>
<keyword evidence="1" id="KW-1133">Transmembrane helix</keyword>
<feature type="transmembrane region" description="Helical" evidence="1">
    <location>
        <begin position="45"/>
        <end position="62"/>
    </location>
</feature>
<organism evidence="3 4">
    <name type="scientific">Zobellia amurskyensis</name>
    <dbReference type="NCBI Taxonomy" id="248905"/>
    <lineage>
        <taxon>Bacteria</taxon>
        <taxon>Pseudomonadati</taxon>
        <taxon>Bacteroidota</taxon>
        <taxon>Flavobacteriia</taxon>
        <taxon>Flavobacteriales</taxon>
        <taxon>Flavobacteriaceae</taxon>
        <taxon>Zobellia</taxon>
    </lineage>
</organism>
<reference evidence="3 4" key="1">
    <citation type="journal article" date="2019" name="Mar. Drugs">
        <title>Comparative Genomics and CAZyme Genome Repertoires of Marine Zobellia amurskyensis KMM 3526(T) and Zobellia laminariae KMM 3676(T).</title>
        <authorList>
            <person name="Chernysheva N."/>
            <person name="Bystritskaya E."/>
            <person name="Stenkova A."/>
            <person name="Golovkin I."/>
            <person name="Nedashkovskaya O."/>
            <person name="Isaeva M."/>
        </authorList>
    </citation>
    <scope>NUCLEOTIDE SEQUENCE [LARGE SCALE GENOMIC DNA]</scope>
    <source>
        <strain evidence="3 4">KMM 3526</strain>
    </source>
</reference>
<sequence length="701" mass="78795">MKKTVPFFLNVLFFLHVLLAFLVLFEGYMKVPFWVQPLGRMHPLVLHFPVAFIVLLVLLNLFKKQLDPASFEKINFALLLLTSFTTVLATLMGLLLSLEGYDSELLTLHKWVGIALCFVIYALVWCYTYKKVFQILLYVGLIGVLVGGHFGAGLTHGTNFLMEPITASKEEIVDENTPIYSAYIAPVLKAKCTSCHNPQKHKGDLDLTTIEAIAQGGENGEAWLAHNAEESLLLKRAALPIEDEEHMPPEGKPQLTAAEIELMQIWIEHGADDQITYAQLKEGDTLKQLVTSKWLKSIEDKQYEFDFVTAQTIKELNNPYRTVVQKSPTSPAIDVVIFGRSAFQENNITELEKVKDQVVYLNLANLPITSEHLQTIGKLDNLEHLVLNFTDINSESLASLASCVELETLSLSGTAIDVTVLEHLKGLKSLKEVFVWNTNLEAEDIEVLRSELPNVIINEGYIPNPEEELQLTPPTLVNEGNIISSGDLISLGHKMNGVTIQYTLDGSEPDSTSIAFEKPFSLDLKGKREQTIKTLAHKEGWLPSKSISYVFYDRGLVPDGIEVLYPGVLSSYTGDTEKILTDAVRKNEKIGYSKFWASYNKNPLEAIVDFSATSPEIKEVVLSCGINFRQKKSPLDHIAVWASDDKEDWQLIKKQSFANENNLDRLKEISMQLPKKSYKYIKIVAKPQKGQTIRVNQLFFF</sequence>
<evidence type="ECO:0000313" key="3">
    <source>
        <dbReference type="EMBL" id="MUH36047.1"/>
    </source>
</evidence>
<dbReference type="SUPFAM" id="SSF52047">
    <property type="entry name" value="RNI-like"/>
    <property type="match status" value="1"/>
</dbReference>
<dbReference type="PANTHER" id="PTHR35889">
    <property type="entry name" value="CYCLOINULO-OLIGOSACCHARIDE FRUCTANOTRANSFERASE-RELATED"/>
    <property type="match status" value="1"/>
</dbReference>
<keyword evidence="1" id="KW-0812">Transmembrane</keyword>
<keyword evidence="1" id="KW-0472">Membrane</keyword>
<dbReference type="RefSeq" id="WP_155599700.1">
    <property type="nucleotide sequence ID" value="NZ_RCNR01000014.1"/>
</dbReference>
<dbReference type="Pfam" id="PF13287">
    <property type="entry name" value="Fn3_assoc"/>
    <property type="match status" value="1"/>
</dbReference>
<feature type="transmembrane region" description="Helical" evidence="1">
    <location>
        <begin position="108"/>
        <end position="128"/>
    </location>
</feature>
<dbReference type="Gene3D" id="3.80.10.10">
    <property type="entry name" value="Ribonuclease Inhibitor"/>
    <property type="match status" value="1"/>
</dbReference>
<name>A0A7X2ZTE8_9FLAO</name>
<comment type="caution">
    <text evidence="3">The sequence shown here is derived from an EMBL/GenBank/DDBJ whole genome shotgun (WGS) entry which is preliminary data.</text>
</comment>
<feature type="domain" description="Cytochrome C Planctomycete-type" evidence="2">
    <location>
        <begin position="192"/>
        <end position="251"/>
    </location>
</feature>
<dbReference type="InterPro" id="IPR032675">
    <property type="entry name" value="LRR_dom_sf"/>
</dbReference>
<dbReference type="Pfam" id="PF07635">
    <property type="entry name" value="PSCyt1"/>
    <property type="match status" value="1"/>
</dbReference>
<feature type="transmembrane region" description="Helical" evidence="1">
    <location>
        <begin position="135"/>
        <end position="154"/>
    </location>
</feature>
<dbReference type="InterPro" id="IPR026876">
    <property type="entry name" value="Fn3_assoc_repeat"/>
</dbReference>
<accession>A0A7X2ZTE8</accession>
<evidence type="ECO:0000256" key="1">
    <source>
        <dbReference type="SAM" id="Phobius"/>
    </source>
</evidence>
<feature type="transmembrane region" description="Helical" evidence="1">
    <location>
        <begin position="74"/>
        <end position="96"/>
    </location>
</feature>
<dbReference type="PANTHER" id="PTHR35889:SF3">
    <property type="entry name" value="F-BOX DOMAIN-CONTAINING PROTEIN"/>
    <property type="match status" value="1"/>
</dbReference>
<evidence type="ECO:0000313" key="4">
    <source>
        <dbReference type="Proteomes" id="UP000540519"/>
    </source>
</evidence>
<proteinExistence type="predicted"/>
<dbReference type="InterPro" id="IPR011429">
    <property type="entry name" value="Cyt_c_Planctomycete-type"/>
</dbReference>
<evidence type="ECO:0000259" key="2">
    <source>
        <dbReference type="Pfam" id="PF07635"/>
    </source>
</evidence>